<sequence>MAERILIIGDNTSAKLRLAFDLVANYNKIAVALIDGLSFKVTNEFRFQNCTKETKVLIIDDLNDTELLSNFFDLVNESFIVSGLNGQNFELQLEKVILVFNSRIKKDNLPVETFFRASFQIFDISNYVDLEKNILKLVSDLNSRNNENQDFISKLELEIKLLRERNKRYVEFLEWIKEVFGENVNEAYGKCNLNLFITDFLDENFSDMEKSQ</sequence>
<name>A0A328WWN5_9FLAO</name>
<reference evidence="1 2" key="1">
    <citation type="submission" date="2018-06" db="EMBL/GenBank/DDBJ databases">
        <title>Genomic Encyclopedia of Type Strains, Phase III (KMG-III): the genomes of soil and plant-associated and newly described type strains.</title>
        <authorList>
            <person name="Whitman W."/>
        </authorList>
    </citation>
    <scope>NUCLEOTIDE SEQUENCE [LARGE SCALE GENOMIC DNA]</scope>
    <source>
        <strain evidence="1 2">CGMCC 1.12504</strain>
    </source>
</reference>
<organism evidence="1 2">
    <name type="scientific">Flavobacterium lacus</name>
    <dbReference type="NCBI Taxonomy" id="1353778"/>
    <lineage>
        <taxon>Bacteria</taxon>
        <taxon>Pseudomonadati</taxon>
        <taxon>Bacteroidota</taxon>
        <taxon>Flavobacteriia</taxon>
        <taxon>Flavobacteriales</taxon>
        <taxon>Flavobacteriaceae</taxon>
        <taxon>Flavobacterium</taxon>
    </lineage>
</organism>
<gene>
    <name evidence="1" type="ORF">B0I10_11052</name>
</gene>
<proteinExistence type="predicted"/>
<dbReference type="RefSeq" id="WP_112086533.1">
    <property type="nucleotide sequence ID" value="NZ_QLSV01000010.1"/>
</dbReference>
<evidence type="ECO:0000313" key="2">
    <source>
        <dbReference type="Proteomes" id="UP000249518"/>
    </source>
</evidence>
<dbReference type="EMBL" id="QLSV01000010">
    <property type="protein sequence ID" value="RAR47259.1"/>
    <property type="molecule type" value="Genomic_DNA"/>
</dbReference>
<dbReference type="Proteomes" id="UP000249518">
    <property type="component" value="Unassembled WGS sequence"/>
</dbReference>
<protein>
    <submittedName>
        <fullName evidence="1">Uncharacterized protein</fullName>
    </submittedName>
</protein>
<comment type="caution">
    <text evidence="1">The sequence shown here is derived from an EMBL/GenBank/DDBJ whole genome shotgun (WGS) entry which is preliminary data.</text>
</comment>
<accession>A0A328WWN5</accession>
<evidence type="ECO:0000313" key="1">
    <source>
        <dbReference type="EMBL" id="RAR47259.1"/>
    </source>
</evidence>
<dbReference type="AlphaFoldDB" id="A0A328WWN5"/>
<keyword evidence="2" id="KW-1185">Reference proteome</keyword>